<dbReference type="STRING" id="87626.PTD2_08029"/>
<dbReference type="InterPro" id="IPR010982">
    <property type="entry name" value="Lambda_DNA-bd_dom_sf"/>
</dbReference>
<comment type="caution">
    <text evidence="3">The sequence shown here is derived from an EMBL/GenBank/DDBJ whole genome shotgun (WGS) entry which is preliminary data.</text>
</comment>
<evidence type="ECO:0000256" key="1">
    <source>
        <dbReference type="ARBA" id="ARBA00023125"/>
    </source>
</evidence>
<gene>
    <name evidence="3" type="ORF">PTD2_08029</name>
</gene>
<keyword evidence="4" id="KW-1185">Reference proteome</keyword>
<name>A4C8R1_9GAMM</name>
<evidence type="ECO:0000259" key="2">
    <source>
        <dbReference type="PROSITE" id="PS50943"/>
    </source>
</evidence>
<dbReference type="GO" id="GO:0003677">
    <property type="term" value="F:DNA binding"/>
    <property type="evidence" value="ECO:0007669"/>
    <property type="project" value="UniProtKB-KW"/>
</dbReference>
<sequence>MASNKYEFAYKLRKARLEKDLSQQNLADHLKISVQSIQHWERGANTPKLARMNQLAEILSVPVEYLMIQSNETENVQHTAGKKIPQILKAFAADLVNCDKSDETIEQLIAKYTDLFNVK</sequence>
<dbReference type="RefSeq" id="WP_009838237.1">
    <property type="nucleotide sequence ID" value="NZ_AAOH01000003.1"/>
</dbReference>
<proteinExistence type="predicted"/>
<feature type="domain" description="HTH cro/C1-type" evidence="2">
    <location>
        <begin position="12"/>
        <end position="66"/>
    </location>
</feature>
<dbReference type="PANTHER" id="PTHR46558">
    <property type="entry name" value="TRACRIPTIONAL REGULATORY PROTEIN-RELATED-RELATED"/>
    <property type="match status" value="1"/>
</dbReference>
<keyword evidence="1" id="KW-0238">DNA-binding</keyword>
<protein>
    <submittedName>
        <fullName evidence="3">Transcriptional regulator</fullName>
    </submittedName>
</protein>
<organism evidence="3 4">
    <name type="scientific">Pseudoalteromonas tunicata D2</name>
    <dbReference type="NCBI Taxonomy" id="87626"/>
    <lineage>
        <taxon>Bacteria</taxon>
        <taxon>Pseudomonadati</taxon>
        <taxon>Pseudomonadota</taxon>
        <taxon>Gammaproteobacteria</taxon>
        <taxon>Alteromonadales</taxon>
        <taxon>Pseudoalteromonadaceae</taxon>
        <taxon>Pseudoalteromonas</taxon>
    </lineage>
</organism>
<dbReference type="SMART" id="SM00530">
    <property type="entry name" value="HTH_XRE"/>
    <property type="match status" value="1"/>
</dbReference>
<dbReference type="CDD" id="cd00093">
    <property type="entry name" value="HTH_XRE"/>
    <property type="match status" value="1"/>
</dbReference>
<dbReference type="HOGENOM" id="CLU_2059403_0_0_6"/>
<evidence type="ECO:0000313" key="4">
    <source>
        <dbReference type="Proteomes" id="UP000006201"/>
    </source>
</evidence>
<dbReference type="Gene3D" id="1.10.260.40">
    <property type="entry name" value="lambda repressor-like DNA-binding domains"/>
    <property type="match status" value="1"/>
</dbReference>
<dbReference type="Proteomes" id="UP000006201">
    <property type="component" value="Unassembled WGS sequence"/>
</dbReference>
<dbReference type="EMBL" id="AAOH01000003">
    <property type="protein sequence ID" value="EAR28976.1"/>
    <property type="molecule type" value="Genomic_DNA"/>
</dbReference>
<dbReference type="Pfam" id="PF01381">
    <property type="entry name" value="HTH_3"/>
    <property type="match status" value="1"/>
</dbReference>
<accession>A4C8R1</accession>
<dbReference type="PANTHER" id="PTHR46558:SF13">
    <property type="entry name" value="HTH-TYPE TRANSCRIPTIONAL REGULATOR IMMR"/>
    <property type="match status" value="1"/>
</dbReference>
<dbReference type="InterPro" id="IPR001387">
    <property type="entry name" value="Cro/C1-type_HTH"/>
</dbReference>
<reference evidence="3 4" key="1">
    <citation type="submission" date="2006-02" db="EMBL/GenBank/DDBJ databases">
        <authorList>
            <person name="Moran M.A."/>
            <person name="Kjelleberg S."/>
            <person name="Egan S."/>
            <person name="Saunders N."/>
            <person name="Thomas T."/>
            <person name="Ferriera S."/>
            <person name="Johnson J."/>
            <person name="Kravitz S."/>
            <person name="Halpern A."/>
            <person name="Remington K."/>
            <person name="Beeson K."/>
            <person name="Tran B."/>
            <person name="Rogers Y.-H."/>
            <person name="Friedman R."/>
            <person name="Venter J.C."/>
        </authorList>
    </citation>
    <scope>NUCLEOTIDE SEQUENCE [LARGE SCALE GENOMIC DNA]</scope>
    <source>
        <strain evidence="3 4">D2</strain>
    </source>
</reference>
<dbReference type="PROSITE" id="PS50943">
    <property type="entry name" value="HTH_CROC1"/>
    <property type="match status" value="1"/>
</dbReference>
<evidence type="ECO:0000313" key="3">
    <source>
        <dbReference type="EMBL" id="EAR28976.1"/>
    </source>
</evidence>
<dbReference type="AlphaFoldDB" id="A4C8R1"/>
<dbReference type="SUPFAM" id="SSF47413">
    <property type="entry name" value="lambda repressor-like DNA-binding domains"/>
    <property type="match status" value="1"/>
</dbReference>
<dbReference type="OrthoDB" id="5891495at2"/>